<organism evidence="1 2">
    <name type="scientific">Madurella fahalii</name>
    <dbReference type="NCBI Taxonomy" id="1157608"/>
    <lineage>
        <taxon>Eukaryota</taxon>
        <taxon>Fungi</taxon>
        <taxon>Dikarya</taxon>
        <taxon>Ascomycota</taxon>
        <taxon>Pezizomycotina</taxon>
        <taxon>Sordariomycetes</taxon>
        <taxon>Sordariomycetidae</taxon>
        <taxon>Sordariales</taxon>
        <taxon>Sordariales incertae sedis</taxon>
        <taxon>Madurella</taxon>
    </lineage>
</organism>
<accession>A0ABQ0G413</accession>
<keyword evidence="2" id="KW-1185">Reference proteome</keyword>
<comment type="caution">
    <text evidence="1">The sequence shown here is derived from an EMBL/GenBank/DDBJ whole genome shotgun (WGS) entry which is preliminary data.</text>
</comment>
<dbReference type="GeneID" id="98173270"/>
<name>A0ABQ0G413_9PEZI</name>
<dbReference type="EMBL" id="BAAFSV010000001">
    <property type="protein sequence ID" value="GAB1312315.1"/>
    <property type="molecule type" value="Genomic_DNA"/>
</dbReference>
<gene>
    <name evidence="1" type="ORF">MFIFM68171_02525</name>
</gene>
<sequence>MYAVDHKPDGTPFLRIENDPSLWRNFSSTNLGIQTSFCQSCSLLMAEISHKSDSEDDDINDKPVQHLDGKVASLADSATNCRLCRFIVGQIWPSEVRGAFGNHTYSVRIGVTESTFTVELPSLNLRQFGPPHMYSGHTKPFA</sequence>
<evidence type="ECO:0000313" key="1">
    <source>
        <dbReference type="EMBL" id="GAB1312315.1"/>
    </source>
</evidence>
<evidence type="ECO:0000313" key="2">
    <source>
        <dbReference type="Proteomes" id="UP001628179"/>
    </source>
</evidence>
<reference evidence="1 2" key="1">
    <citation type="submission" date="2024-09" db="EMBL/GenBank/DDBJ databases">
        <title>Itraconazole resistance in Madurella fahalii resulting from another homologue of gene encoding cytochrome P450 14-alpha sterol demethylase (CYP51).</title>
        <authorList>
            <person name="Yoshioka I."/>
            <person name="Fahal A.H."/>
            <person name="Kaneko S."/>
            <person name="Yaguchi T."/>
        </authorList>
    </citation>
    <scope>NUCLEOTIDE SEQUENCE [LARGE SCALE GENOMIC DNA]</scope>
    <source>
        <strain evidence="1 2">IFM 68171</strain>
    </source>
</reference>
<protein>
    <submittedName>
        <fullName evidence="1">Uncharacterized protein</fullName>
    </submittedName>
</protein>
<dbReference type="Proteomes" id="UP001628179">
    <property type="component" value="Unassembled WGS sequence"/>
</dbReference>
<proteinExistence type="predicted"/>
<dbReference type="RefSeq" id="XP_070914048.1">
    <property type="nucleotide sequence ID" value="XM_071057947.1"/>
</dbReference>